<protein>
    <submittedName>
        <fullName evidence="2">Uncharacterized protein</fullName>
    </submittedName>
</protein>
<comment type="caution">
    <text evidence="2">The sequence shown here is derived from an EMBL/GenBank/DDBJ whole genome shotgun (WGS) entry which is preliminary data.</text>
</comment>
<dbReference type="AlphaFoldDB" id="A0A7W9IIB4"/>
<name>A0A7W9IIB4_9ACTN</name>
<sequence>MIENPPGWRFLTAVTIAAFISLWWSSVPFPYFEGLIFGFFVWVPLSFYWIIRLCAAFWNGRRRLSMKPLLRWLPAPLIVLAVWGVIHLDGSFRVRFTLSQSSMEQYARSIIGGGGHADPGCRWTGAYHVCGRYVGEDEGVPPTAQLDVSDWPLAPSRCFAWTPDGRLRAEDYEYGLRHLTGSWWGCREWDGW</sequence>
<evidence type="ECO:0000313" key="3">
    <source>
        <dbReference type="Proteomes" id="UP000540685"/>
    </source>
</evidence>
<organism evidence="2 3">
    <name type="scientific">Streptosporangium becharense</name>
    <dbReference type="NCBI Taxonomy" id="1816182"/>
    <lineage>
        <taxon>Bacteria</taxon>
        <taxon>Bacillati</taxon>
        <taxon>Actinomycetota</taxon>
        <taxon>Actinomycetes</taxon>
        <taxon>Streptosporangiales</taxon>
        <taxon>Streptosporangiaceae</taxon>
        <taxon>Streptosporangium</taxon>
    </lineage>
</organism>
<keyword evidence="1" id="KW-1133">Transmembrane helix</keyword>
<dbReference type="EMBL" id="JACHMP010000001">
    <property type="protein sequence ID" value="MBB5820584.1"/>
    <property type="molecule type" value="Genomic_DNA"/>
</dbReference>
<reference evidence="2 3" key="1">
    <citation type="submission" date="2020-08" db="EMBL/GenBank/DDBJ databases">
        <title>Sequencing the genomes of 1000 actinobacteria strains.</title>
        <authorList>
            <person name="Klenk H.-P."/>
        </authorList>
    </citation>
    <scope>NUCLEOTIDE SEQUENCE [LARGE SCALE GENOMIC DNA]</scope>
    <source>
        <strain evidence="2 3">DSM 46887</strain>
    </source>
</reference>
<evidence type="ECO:0000313" key="2">
    <source>
        <dbReference type="EMBL" id="MBB5820584.1"/>
    </source>
</evidence>
<feature type="transmembrane region" description="Helical" evidence="1">
    <location>
        <begin position="36"/>
        <end position="58"/>
    </location>
</feature>
<keyword evidence="1" id="KW-0812">Transmembrane</keyword>
<feature type="transmembrane region" description="Helical" evidence="1">
    <location>
        <begin position="7"/>
        <end position="24"/>
    </location>
</feature>
<dbReference type="RefSeq" id="WP_184543202.1">
    <property type="nucleotide sequence ID" value="NZ_JACHMP010000001.1"/>
</dbReference>
<dbReference type="Proteomes" id="UP000540685">
    <property type="component" value="Unassembled WGS sequence"/>
</dbReference>
<evidence type="ECO:0000256" key="1">
    <source>
        <dbReference type="SAM" id="Phobius"/>
    </source>
</evidence>
<keyword evidence="3" id="KW-1185">Reference proteome</keyword>
<accession>A0A7W9IIB4</accession>
<gene>
    <name evidence="2" type="ORF">F4562_003646</name>
</gene>
<feature type="transmembrane region" description="Helical" evidence="1">
    <location>
        <begin position="70"/>
        <end position="88"/>
    </location>
</feature>
<keyword evidence="1" id="KW-0472">Membrane</keyword>
<proteinExistence type="predicted"/>